<evidence type="ECO:0000313" key="3">
    <source>
        <dbReference type="Proteomes" id="UP001066276"/>
    </source>
</evidence>
<protein>
    <submittedName>
        <fullName evidence="2">Uncharacterized protein</fullName>
    </submittedName>
</protein>
<dbReference type="EMBL" id="JANPWB010000009">
    <property type="protein sequence ID" value="KAJ1154889.1"/>
    <property type="molecule type" value="Genomic_DNA"/>
</dbReference>
<keyword evidence="3" id="KW-1185">Reference proteome</keyword>
<gene>
    <name evidence="2" type="ORF">NDU88_007632</name>
</gene>
<name>A0AAV7RQ09_PLEWA</name>
<feature type="region of interest" description="Disordered" evidence="1">
    <location>
        <begin position="33"/>
        <end position="56"/>
    </location>
</feature>
<evidence type="ECO:0000256" key="1">
    <source>
        <dbReference type="SAM" id="MobiDB-lite"/>
    </source>
</evidence>
<evidence type="ECO:0000313" key="2">
    <source>
        <dbReference type="EMBL" id="KAJ1154889.1"/>
    </source>
</evidence>
<accession>A0AAV7RQ09</accession>
<comment type="caution">
    <text evidence="2">The sequence shown here is derived from an EMBL/GenBank/DDBJ whole genome shotgun (WGS) entry which is preliminary data.</text>
</comment>
<proteinExistence type="predicted"/>
<reference evidence="2" key="1">
    <citation type="journal article" date="2022" name="bioRxiv">
        <title>Sequencing and chromosome-scale assembly of the giantPleurodeles waltlgenome.</title>
        <authorList>
            <person name="Brown T."/>
            <person name="Elewa A."/>
            <person name="Iarovenko S."/>
            <person name="Subramanian E."/>
            <person name="Araus A.J."/>
            <person name="Petzold A."/>
            <person name="Susuki M."/>
            <person name="Suzuki K.-i.T."/>
            <person name="Hayashi T."/>
            <person name="Toyoda A."/>
            <person name="Oliveira C."/>
            <person name="Osipova E."/>
            <person name="Leigh N.D."/>
            <person name="Simon A."/>
            <person name="Yun M.H."/>
        </authorList>
    </citation>
    <scope>NUCLEOTIDE SEQUENCE</scope>
    <source>
        <strain evidence="2">20211129_DDA</strain>
        <tissue evidence="2">Liver</tissue>
    </source>
</reference>
<organism evidence="2 3">
    <name type="scientific">Pleurodeles waltl</name>
    <name type="common">Iberian ribbed newt</name>
    <dbReference type="NCBI Taxonomy" id="8319"/>
    <lineage>
        <taxon>Eukaryota</taxon>
        <taxon>Metazoa</taxon>
        <taxon>Chordata</taxon>
        <taxon>Craniata</taxon>
        <taxon>Vertebrata</taxon>
        <taxon>Euteleostomi</taxon>
        <taxon>Amphibia</taxon>
        <taxon>Batrachia</taxon>
        <taxon>Caudata</taxon>
        <taxon>Salamandroidea</taxon>
        <taxon>Salamandridae</taxon>
        <taxon>Pleurodelinae</taxon>
        <taxon>Pleurodeles</taxon>
    </lineage>
</organism>
<sequence>MEAGFVERALVLLQSGARGSSRRAGVLAAKLPSSGRTGEESWARRGRGRGRWKVSGAGRTAPKEATLGRRNVGFQHAQRGGAGPYRHLALAKRQKKGPSDRSAVVRPGEPRAAQIPWHEEQAEPSAACQWASTEGQRKRVVAADASEGWCGSAGFAPGDAATLWKQRPGPLKFQCGKHRGHAGGEPTRDLHLQGTRVTVMERGDPWCDEECVLDFDEDSVEEGELVDDREEEDWWAQGGAGPLMRCLSHFRG</sequence>
<dbReference type="AlphaFoldDB" id="A0AAV7RQ09"/>
<dbReference type="Proteomes" id="UP001066276">
    <property type="component" value="Chromosome 5"/>
</dbReference>